<keyword evidence="1" id="KW-0472">Membrane</keyword>
<dbReference type="RefSeq" id="WP_074922312.1">
    <property type="nucleotide sequence ID" value="NZ_FOJN01000016.1"/>
</dbReference>
<sequence length="166" mass="16571">MTHATTEVSFGPALGTKAFFLDLTDRAVKTFVQNVTLFLLAGTVLSVSWTQVLGSAGLATLVTVLVAVSTAAALTSGNPLVDILDRAARTFAGTLVGAIPVAGGWADIDWKNALALAGTAALVSVLTSLGTLNLGATKGLPSTAPVIPVAVPVIDPTGSVSSVDGD</sequence>
<dbReference type="Pfam" id="PF16945">
    <property type="entry name" value="Phage_r1t_holin"/>
    <property type="match status" value="2"/>
</dbReference>
<accession>A0A1I0UAC9</accession>
<evidence type="ECO:0000256" key="1">
    <source>
        <dbReference type="SAM" id="Phobius"/>
    </source>
</evidence>
<feature type="transmembrane region" description="Helical" evidence="1">
    <location>
        <begin position="31"/>
        <end position="50"/>
    </location>
</feature>
<dbReference type="GeneID" id="85487287"/>
<feature type="transmembrane region" description="Helical" evidence="1">
    <location>
        <begin position="56"/>
        <end position="75"/>
    </location>
</feature>
<dbReference type="Proteomes" id="UP000182054">
    <property type="component" value="Unassembled WGS sequence"/>
</dbReference>
<dbReference type="AlphaFoldDB" id="A0A1I0UAC9"/>
<evidence type="ECO:0000313" key="2">
    <source>
        <dbReference type="EMBL" id="SFA60777.1"/>
    </source>
</evidence>
<reference evidence="2 3" key="1">
    <citation type="submission" date="2016-10" db="EMBL/GenBank/DDBJ databases">
        <authorList>
            <person name="de Groot N.N."/>
        </authorList>
    </citation>
    <scope>NUCLEOTIDE SEQUENCE [LARGE SCALE GENOMIC DNA]</scope>
    <source>
        <strain evidence="2 3">DSM 44908</strain>
    </source>
</reference>
<organism evidence="2 3">
    <name type="scientific">Rhodococcoides kroppenstedtii</name>
    <dbReference type="NCBI Taxonomy" id="293050"/>
    <lineage>
        <taxon>Bacteria</taxon>
        <taxon>Bacillati</taxon>
        <taxon>Actinomycetota</taxon>
        <taxon>Actinomycetes</taxon>
        <taxon>Mycobacteriales</taxon>
        <taxon>Nocardiaceae</taxon>
        <taxon>Rhodococcoides</taxon>
    </lineage>
</organism>
<keyword evidence="1" id="KW-0812">Transmembrane</keyword>
<gene>
    <name evidence="2" type="ORF">SAMN05444374_11621</name>
</gene>
<feature type="transmembrane region" description="Helical" evidence="1">
    <location>
        <begin position="112"/>
        <end position="132"/>
    </location>
</feature>
<name>A0A1I0UAC9_9NOCA</name>
<dbReference type="OrthoDB" id="4467365at2"/>
<keyword evidence="1" id="KW-1133">Transmembrane helix</keyword>
<proteinExistence type="predicted"/>
<protein>
    <submittedName>
        <fullName evidence="2">Phage r1t holin</fullName>
    </submittedName>
</protein>
<dbReference type="InterPro" id="IPR020109">
    <property type="entry name" value="Holin_r1t"/>
</dbReference>
<feature type="transmembrane region" description="Helical" evidence="1">
    <location>
        <begin position="87"/>
        <end position="106"/>
    </location>
</feature>
<dbReference type="EMBL" id="FOJN01000016">
    <property type="protein sequence ID" value="SFA60777.1"/>
    <property type="molecule type" value="Genomic_DNA"/>
</dbReference>
<evidence type="ECO:0000313" key="3">
    <source>
        <dbReference type="Proteomes" id="UP000182054"/>
    </source>
</evidence>